<feature type="transmembrane region" description="Helical" evidence="12">
    <location>
        <begin position="78"/>
        <end position="99"/>
    </location>
</feature>
<feature type="region of interest" description="Disordered" evidence="11">
    <location>
        <begin position="1157"/>
        <end position="1193"/>
    </location>
</feature>
<dbReference type="EC" id="7.6.2.2" evidence="3"/>
<feature type="transmembrane region" description="Helical" evidence="12">
    <location>
        <begin position="450"/>
        <end position="469"/>
    </location>
</feature>
<feature type="compositionally biased region" description="Polar residues" evidence="11">
    <location>
        <begin position="876"/>
        <end position="885"/>
    </location>
</feature>
<dbReference type="GO" id="GO:0005524">
    <property type="term" value="F:ATP binding"/>
    <property type="evidence" value="ECO:0007669"/>
    <property type="project" value="UniProtKB-KW"/>
</dbReference>
<dbReference type="OrthoDB" id="6500128at2759"/>
<dbReference type="Pfam" id="PF00664">
    <property type="entry name" value="ABC_membrane"/>
    <property type="match status" value="1"/>
</dbReference>
<protein>
    <recommendedName>
        <fullName evidence="3">ABC-type xenobiotic transporter</fullName>
        <ecNumber evidence="3">7.6.2.2</ecNumber>
    </recommendedName>
</protein>
<evidence type="ECO:0000256" key="9">
    <source>
        <dbReference type="ARBA" id="ARBA00023136"/>
    </source>
</evidence>
<dbReference type="PROSITE" id="PS00211">
    <property type="entry name" value="ABC_TRANSPORTER_1"/>
    <property type="match status" value="1"/>
</dbReference>
<evidence type="ECO:0000256" key="7">
    <source>
        <dbReference type="ARBA" id="ARBA00022840"/>
    </source>
</evidence>
<evidence type="ECO:0000259" key="14">
    <source>
        <dbReference type="PROSITE" id="PS50929"/>
    </source>
</evidence>
<feature type="transmembrane region" description="Helical" evidence="12">
    <location>
        <begin position="527"/>
        <end position="550"/>
    </location>
</feature>
<keyword evidence="8 12" id="KW-1133">Transmembrane helix</keyword>
<dbReference type="InterPro" id="IPR003439">
    <property type="entry name" value="ABC_transporter-like_ATP-bd"/>
</dbReference>
<dbReference type="Proteomes" id="UP000504610">
    <property type="component" value="Chromosome 9"/>
</dbReference>
<comment type="catalytic activity">
    <reaction evidence="10">
        <text>ATP + H2O + xenobioticSide 1 = ADP + phosphate + xenobioticSide 2.</text>
        <dbReference type="EC" id="7.6.2.2"/>
    </reaction>
</comment>
<evidence type="ECO:0000256" key="4">
    <source>
        <dbReference type="ARBA" id="ARBA00022448"/>
    </source>
</evidence>
<feature type="compositionally biased region" description="Polar residues" evidence="11">
    <location>
        <begin position="1183"/>
        <end position="1193"/>
    </location>
</feature>
<sequence>MGFTFTTLLTAALRDLPLVEVSSICINLALLLVFIIDISARRLLLCLRRGPFFKHHDSVGNSSSGDTRELQVTIGYKLSVLCCLYVLVVHVSVLALDAVGVTKERNEVCVLFSPITQILAWLVLCASVVRCNYTSAEKFPFLLRLWWVVGFFICLWALFVDSRELLVNGSTHLSSHVVGNFVSAPALAFLCFLALRGVSGLRVIITHPHLLDPLLVEEEDEEEKAGCLSVTSYSDAGLFSLATLSWLNPLLSLGAKRPLDLKDIPLLAPKDRAKTNYKILKFNWEKLKAESPSNSPSLAWAILKSFWKEAACNAVFAGLNTLVSYVGPYLVNDFVNYLGGKETYPHEGYILAGIFFAAKLAETLTTRQWYLGVDILGMHVRSALTAMVYRKGLKLSSITKQNHTSGEIVNYMAVDVQRVGDYSWYLHDMWMLPLQIVLALGILYRSVGVAAVATLAATVFSIIATIPLAKIQEDYQDKLMSAKDERMRKTSECLRNMRILKLQAWEDRYRVVLEGMRSTEFKWLRKALYSQAFITFIFWSSPIFVAAITFATAIGLGTQLTAGGVLSALATFRILQEPLRNFPDLVSMMAQTKVSLDRISGFLQEEELQEDATIILSQGMSDTSVEIKDGCFSWDPSWVRPTLFDIHLNVKRGMRVAVCGVVGSGKSSFLSCILGEIPKISGEVRICGTAAYVSQSAWIQSGNIEENILFGSPMDKAKYKNVIHACSLKRDLELFSHGDQTIIGDRGINLSGGQKQRVQLARALYQDADVYLLDDPFSAVDAHTGSELFQEYILTALADKTVIFVTHQVEFLPTTDLILVLRDGQIIQSGKYEELLQAGTDFLSLVSAHHEAIEAMDIPSHSSEDSDSHHGLDQSLPHNPKSNASSSNIEILAKEVQEGPSGSNQKAIKEKKKAKRLRKKQLVQEEERVRGRVSMKVYWSYMAAAYKGLLIPLIIIAQTLFQERCWQFTGEMGIQIDLFRYPNKTDECKSDVFRDGDDEHTTTFDMIHEREFHLRGRTTTPNTPGREIEQLDTQVANGHLKVDGTEVDKGRDQNSVLGKEGEDDGMQRLMCETQTDDTTVGNMEMSQVAGEQDSPSCTPDAVIAAGETIQNVYFNGPVLPQSPSLAHKHPQNEIETPGHRRTNSFQRLKTQMHKAWRGVSNLRDDSRPTFNPEGLSKPRKDSGTSSTLQKLWY</sequence>
<name>A0A9W3CHE5_RAPSA</name>
<dbReference type="GO" id="GO:0016887">
    <property type="term" value="F:ATP hydrolysis activity"/>
    <property type="evidence" value="ECO:0007669"/>
    <property type="project" value="InterPro"/>
</dbReference>
<dbReference type="InterPro" id="IPR050173">
    <property type="entry name" value="ABC_transporter_C-like"/>
</dbReference>
<gene>
    <name evidence="16" type="primary">LOC130500181</name>
</gene>
<dbReference type="Gene3D" id="3.40.50.300">
    <property type="entry name" value="P-loop containing nucleotide triphosphate hydrolases"/>
    <property type="match status" value="1"/>
</dbReference>
<reference evidence="16" key="2">
    <citation type="submission" date="2025-08" db="UniProtKB">
        <authorList>
            <consortium name="RefSeq"/>
        </authorList>
    </citation>
    <scope>IDENTIFICATION</scope>
    <source>
        <tissue evidence="16">Leaf</tissue>
    </source>
</reference>
<evidence type="ECO:0000313" key="16">
    <source>
        <dbReference type="RefSeq" id="XP_056850914.1"/>
    </source>
</evidence>
<feature type="region of interest" description="Disordered" evidence="11">
    <location>
        <begin position="859"/>
        <end position="885"/>
    </location>
</feature>
<dbReference type="KEGG" id="rsz:130500181"/>
<reference evidence="15" key="1">
    <citation type="journal article" date="2019" name="Database">
        <title>The radish genome database (RadishGD): an integrated information resource for radish genomics.</title>
        <authorList>
            <person name="Yu H.J."/>
            <person name="Baek S."/>
            <person name="Lee Y.J."/>
            <person name="Cho A."/>
            <person name="Mun J.H."/>
        </authorList>
    </citation>
    <scope>NUCLEOTIDE SEQUENCE [LARGE SCALE GENOMIC DNA]</scope>
    <source>
        <strain evidence="15">cv. WK10039</strain>
    </source>
</reference>
<evidence type="ECO:0000256" key="10">
    <source>
        <dbReference type="ARBA" id="ARBA00034018"/>
    </source>
</evidence>
<dbReference type="PANTHER" id="PTHR24223:SF416">
    <property type="entry name" value="ABC-TYPE XENOBIOTIC TRANSPORTER"/>
    <property type="match status" value="1"/>
</dbReference>
<feature type="compositionally biased region" description="Basic and acidic residues" evidence="11">
    <location>
        <begin position="862"/>
        <end position="872"/>
    </location>
</feature>
<evidence type="ECO:0000256" key="5">
    <source>
        <dbReference type="ARBA" id="ARBA00022692"/>
    </source>
</evidence>
<dbReference type="InterPro" id="IPR044746">
    <property type="entry name" value="ABCC_6TM_D1"/>
</dbReference>
<dbReference type="CDD" id="cd18579">
    <property type="entry name" value="ABC_6TM_ABCC_D1"/>
    <property type="match status" value="1"/>
</dbReference>
<feature type="transmembrane region" description="Helical" evidence="12">
    <location>
        <begin position="141"/>
        <end position="159"/>
    </location>
</feature>
<dbReference type="GO" id="GO:0016020">
    <property type="term" value="C:membrane"/>
    <property type="evidence" value="ECO:0007669"/>
    <property type="project" value="UniProtKB-SubCell"/>
</dbReference>
<dbReference type="GeneID" id="130500181"/>
<dbReference type="PROSITE" id="PS50929">
    <property type="entry name" value="ABC_TM1F"/>
    <property type="match status" value="1"/>
</dbReference>
<keyword evidence="15" id="KW-1185">Reference proteome</keyword>
<evidence type="ECO:0000256" key="12">
    <source>
        <dbReference type="SAM" id="Phobius"/>
    </source>
</evidence>
<feature type="transmembrane region" description="Helical" evidence="12">
    <location>
        <begin position="424"/>
        <end position="444"/>
    </location>
</feature>
<dbReference type="FunFam" id="1.20.1560.10:FF:000003">
    <property type="entry name" value="ABC transporter C family member 10"/>
    <property type="match status" value="1"/>
</dbReference>
<dbReference type="SMART" id="SM00382">
    <property type="entry name" value="AAA"/>
    <property type="match status" value="1"/>
</dbReference>
<dbReference type="PANTHER" id="PTHR24223">
    <property type="entry name" value="ATP-BINDING CASSETTE SUB-FAMILY C"/>
    <property type="match status" value="1"/>
</dbReference>
<dbReference type="InterPro" id="IPR003593">
    <property type="entry name" value="AAA+_ATPase"/>
</dbReference>
<evidence type="ECO:0000256" key="11">
    <source>
        <dbReference type="SAM" id="MobiDB-lite"/>
    </source>
</evidence>
<evidence type="ECO:0000313" key="15">
    <source>
        <dbReference type="Proteomes" id="UP000504610"/>
    </source>
</evidence>
<keyword evidence="4" id="KW-0813">Transport</keyword>
<keyword evidence="5 12" id="KW-0812">Transmembrane</keyword>
<dbReference type="CDD" id="cd03250">
    <property type="entry name" value="ABCC_MRP_domain1"/>
    <property type="match status" value="1"/>
</dbReference>
<feature type="domain" description="ABC transporter" evidence="13">
    <location>
        <begin position="625"/>
        <end position="848"/>
    </location>
</feature>
<dbReference type="GO" id="GO:0008559">
    <property type="term" value="F:ABC-type xenobiotic transporter activity"/>
    <property type="evidence" value="ECO:0007669"/>
    <property type="project" value="UniProtKB-EC"/>
</dbReference>
<evidence type="ECO:0000256" key="6">
    <source>
        <dbReference type="ARBA" id="ARBA00022741"/>
    </source>
</evidence>
<accession>A0A9W3CHE5</accession>
<dbReference type="SUPFAM" id="SSF52540">
    <property type="entry name" value="P-loop containing nucleoside triphosphate hydrolases"/>
    <property type="match status" value="1"/>
</dbReference>
<evidence type="ECO:0000256" key="8">
    <source>
        <dbReference type="ARBA" id="ARBA00022989"/>
    </source>
</evidence>
<dbReference type="InterPro" id="IPR017871">
    <property type="entry name" value="ABC_transporter-like_CS"/>
</dbReference>
<dbReference type="InterPro" id="IPR036640">
    <property type="entry name" value="ABC1_TM_sf"/>
</dbReference>
<evidence type="ECO:0000259" key="13">
    <source>
        <dbReference type="PROSITE" id="PS50893"/>
    </source>
</evidence>
<keyword evidence="7" id="KW-0067">ATP-binding</keyword>
<dbReference type="InterPro" id="IPR011527">
    <property type="entry name" value="ABC1_TM_dom"/>
</dbReference>
<dbReference type="InterPro" id="IPR027417">
    <property type="entry name" value="P-loop_NTPase"/>
</dbReference>
<feature type="transmembrane region" description="Helical" evidence="12">
    <location>
        <begin position="20"/>
        <end position="40"/>
    </location>
</feature>
<dbReference type="PROSITE" id="PS50893">
    <property type="entry name" value="ABC_TRANSPORTER_2"/>
    <property type="match status" value="1"/>
</dbReference>
<feature type="transmembrane region" description="Helical" evidence="12">
    <location>
        <begin position="111"/>
        <end position="129"/>
    </location>
</feature>
<feature type="transmembrane region" description="Helical" evidence="12">
    <location>
        <begin position="179"/>
        <end position="198"/>
    </location>
</feature>
<evidence type="ECO:0000256" key="1">
    <source>
        <dbReference type="ARBA" id="ARBA00004141"/>
    </source>
</evidence>
<dbReference type="SUPFAM" id="SSF90123">
    <property type="entry name" value="ABC transporter transmembrane region"/>
    <property type="match status" value="1"/>
</dbReference>
<dbReference type="Gene3D" id="1.20.1560.10">
    <property type="entry name" value="ABC transporter type 1, transmembrane domain"/>
    <property type="match status" value="1"/>
</dbReference>
<evidence type="ECO:0000256" key="2">
    <source>
        <dbReference type="ARBA" id="ARBA00009726"/>
    </source>
</evidence>
<keyword evidence="9 12" id="KW-0472">Membrane</keyword>
<keyword evidence="6" id="KW-0547">Nucleotide-binding</keyword>
<comment type="subcellular location">
    <subcellularLocation>
        <location evidence="1">Membrane</location>
        <topology evidence="1">Multi-pass membrane protein</topology>
    </subcellularLocation>
</comment>
<dbReference type="FunFam" id="3.40.50.300:FF:000508">
    <property type="entry name" value="ABC transporter C family member 5"/>
    <property type="match status" value="1"/>
</dbReference>
<organism evidence="15 16">
    <name type="scientific">Raphanus sativus</name>
    <name type="common">Radish</name>
    <name type="synonym">Raphanus raphanistrum var. sativus</name>
    <dbReference type="NCBI Taxonomy" id="3726"/>
    <lineage>
        <taxon>Eukaryota</taxon>
        <taxon>Viridiplantae</taxon>
        <taxon>Streptophyta</taxon>
        <taxon>Embryophyta</taxon>
        <taxon>Tracheophyta</taxon>
        <taxon>Spermatophyta</taxon>
        <taxon>Magnoliopsida</taxon>
        <taxon>eudicotyledons</taxon>
        <taxon>Gunneridae</taxon>
        <taxon>Pentapetalae</taxon>
        <taxon>rosids</taxon>
        <taxon>malvids</taxon>
        <taxon>Brassicales</taxon>
        <taxon>Brassicaceae</taxon>
        <taxon>Brassiceae</taxon>
        <taxon>Raphanus</taxon>
    </lineage>
</organism>
<feature type="domain" description="ABC transmembrane type-1" evidence="14">
    <location>
        <begin position="314"/>
        <end position="591"/>
    </location>
</feature>
<evidence type="ECO:0000256" key="3">
    <source>
        <dbReference type="ARBA" id="ARBA00012191"/>
    </source>
</evidence>
<dbReference type="Pfam" id="PF00005">
    <property type="entry name" value="ABC_tran"/>
    <property type="match status" value="1"/>
</dbReference>
<dbReference type="RefSeq" id="XP_056850914.1">
    <property type="nucleotide sequence ID" value="XM_056994934.1"/>
</dbReference>
<proteinExistence type="inferred from homology"/>
<comment type="similarity">
    <text evidence="2">Belongs to the ABC transporter superfamily. ABCC family. Conjugate transporter (TC 3.A.1.208) subfamily.</text>
</comment>
<dbReference type="AlphaFoldDB" id="A0A9W3CHE5"/>